<protein>
    <submittedName>
        <fullName evidence="2">Uncharacterized protein</fullName>
    </submittedName>
</protein>
<name>A0A9W8LWV2_9FUNG</name>
<keyword evidence="3" id="KW-1185">Reference proteome</keyword>
<gene>
    <name evidence="2" type="ORF">H4R20_000151</name>
</gene>
<evidence type="ECO:0000256" key="1">
    <source>
        <dbReference type="SAM" id="MobiDB-lite"/>
    </source>
</evidence>
<dbReference type="EMBL" id="JANBUO010000004">
    <property type="protein sequence ID" value="KAJ2809341.1"/>
    <property type="molecule type" value="Genomic_DNA"/>
</dbReference>
<feature type="region of interest" description="Disordered" evidence="1">
    <location>
        <begin position="29"/>
        <end position="68"/>
    </location>
</feature>
<accession>A0A9W8LWV2</accession>
<organism evidence="2 3">
    <name type="scientific">Coemansia guatemalensis</name>
    <dbReference type="NCBI Taxonomy" id="2761395"/>
    <lineage>
        <taxon>Eukaryota</taxon>
        <taxon>Fungi</taxon>
        <taxon>Fungi incertae sedis</taxon>
        <taxon>Zoopagomycota</taxon>
        <taxon>Kickxellomycotina</taxon>
        <taxon>Kickxellomycetes</taxon>
        <taxon>Kickxellales</taxon>
        <taxon>Kickxellaceae</taxon>
        <taxon>Coemansia</taxon>
    </lineage>
</organism>
<sequence>MVVGNMLHILFSLRTDKCILEHFRRSMPKAKAIPKSKTAPRAKRKSKTATTMKRPAKRPKPDDDDQPLIKLLTLAAPCNSNSTLQ</sequence>
<proteinExistence type="predicted"/>
<feature type="compositionally biased region" description="Basic residues" evidence="1">
    <location>
        <begin position="29"/>
        <end position="47"/>
    </location>
</feature>
<evidence type="ECO:0000313" key="3">
    <source>
        <dbReference type="Proteomes" id="UP001140094"/>
    </source>
</evidence>
<comment type="caution">
    <text evidence="2">The sequence shown here is derived from an EMBL/GenBank/DDBJ whole genome shotgun (WGS) entry which is preliminary data.</text>
</comment>
<reference evidence="2" key="1">
    <citation type="submission" date="2022-07" db="EMBL/GenBank/DDBJ databases">
        <title>Phylogenomic reconstructions and comparative analyses of Kickxellomycotina fungi.</title>
        <authorList>
            <person name="Reynolds N.K."/>
            <person name="Stajich J.E."/>
            <person name="Barry K."/>
            <person name="Grigoriev I.V."/>
            <person name="Crous P."/>
            <person name="Smith M.E."/>
        </authorList>
    </citation>
    <scope>NUCLEOTIDE SEQUENCE</scope>
    <source>
        <strain evidence="2">NRRL 1565</strain>
    </source>
</reference>
<dbReference type="AlphaFoldDB" id="A0A9W8LWV2"/>
<evidence type="ECO:0000313" key="2">
    <source>
        <dbReference type="EMBL" id="KAJ2809341.1"/>
    </source>
</evidence>
<dbReference type="Proteomes" id="UP001140094">
    <property type="component" value="Unassembled WGS sequence"/>
</dbReference>